<dbReference type="EMBL" id="CP114721">
    <property type="protein sequence ID" value="WAZ72282.1"/>
    <property type="molecule type" value="Genomic_DNA"/>
</dbReference>
<protein>
    <submittedName>
        <fullName evidence="1">Uncharacterized protein</fullName>
    </submittedName>
</protein>
<dbReference type="Proteomes" id="UP001164513">
    <property type="component" value="Plasmid pZSt-lp92"/>
</dbReference>
<proteinExistence type="predicted"/>
<evidence type="ECO:0000313" key="2">
    <source>
        <dbReference type="Proteomes" id="UP001164513"/>
    </source>
</evidence>
<name>A0AAX3JMZ1_9SPIR</name>
<geneLocation type="plasmid" evidence="1 2">
    <name>pZSt-lp92</name>
</geneLocation>
<sequence>MHILFFEEKAKLLAINLFRRSSLSDITPKKSLLAFNKLKNSLYVYYFS</sequence>
<organism evidence="1 2">
    <name type="scientific">Borrelia miyamotoi</name>
    <dbReference type="NCBI Taxonomy" id="47466"/>
    <lineage>
        <taxon>Bacteria</taxon>
        <taxon>Pseudomonadati</taxon>
        <taxon>Spirochaetota</taxon>
        <taxon>Spirochaetia</taxon>
        <taxon>Spirochaetales</taxon>
        <taxon>Borreliaceae</taxon>
        <taxon>Borrelia</taxon>
    </lineage>
</organism>
<accession>A0AAX3JMZ1</accession>
<evidence type="ECO:0000313" key="1">
    <source>
        <dbReference type="EMBL" id="WAZ72282.1"/>
    </source>
</evidence>
<reference evidence="1" key="1">
    <citation type="submission" date="2022-12" db="EMBL/GenBank/DDBJ databases">
        <title>B. miyamotoi WGS.</title>
        <authorList>
            <person name="Gabriele M."/>
            <person name="Kuleshov K.V."/>
            <person name="Hepner S."/>
            <person name="Hoornstra D."/>
            <person name="Hovius J.W."/>
            <person name="Platonov A.E."/>
            <person name="Fingerle V."/>
            <person name="Strube C."/>
        </authorList>
    </citation>
    <scope>NUCLEOTIDE SEQUENCE</scope>
    <source>
        <strain evidence="1">ZStruIII14-9</strain>
        <plasmid evidence="1">pZSt-lp92</plasmid>
    </source>
</reference>
<dbReference type="RefSeq" id="WP_269512100.1">
    <property type="nucleotide sequence ID" value="NZ_CP114721.1"/>
</dbReference>
<dbReference type="AlphaFoldDB" id="A0AAX3JMZ1"/>
<keyword evidence="1" id="KW-0614">Plasmid</keyword>
<gene>
    <name evidence="1" type="ORF">O5404_04460</name>
</gene>